<dbReference type="Gene3D" id="3.30.565.60">
    <property type="match status" value="1"/>
</dbReference>
<dbReference type="Pfam" id="PF13749">
    <property type="entry name" value="HATPase_c_4"/>
    <property type="match status" value="1"/>
</dbReference>
<dbReference type="Gene3D" id="3.30.950.30">
    <property type="entry name" value="Schlafen, AAA domain"/>
    <property type="match status" value="1"/>
</dbReference>
<dbReference type="AlphaFoldDB" id="A0A0S2ZJS2"/>
<dbReference type="InterPro" id="IPR007421">
    <property type="entry name" value="Schlafen_AlbA_2_dom"/>
</dbReference>
<dbReference type="Proteomes" id="UP000063275">
    <property type="component" value="Chromosome"/>
</dbReference>
<dbReference type="PANTHER" id="PTHR30595:SF6">
    <property type="entry name" value="SCHLAFEN ALBA-2 DOMAIN-CONTAINING PROTEIN"/>
    <property type="match status" value="1"/>
</dbReference>
<name>A0A0S2ZJS2_9FUSO</name>
<gene>
    <name evidence="2" type="ORF">RN87_00580</name>
</gene>
<evidence type="ECO:0000259" key="1">
    <source>
        <dbReference type="Pfam" id="PF04326"/>
    </source>
</evidence>
<evidence type="ECO:0000313" key="3">
    <source>
        <dbReference type="Proteomes" id="UP000063275"/>
    </source>
</evidence>
<proteinExistence type="predicted"/>
<dbReference type="InterPro" id="IPR038475">
    <property type="entry name" value="RecG_C_sf"/>
</dbReference>
<dbReference type="EMBL" id="CP013331">
    <property type="protein sequence ID" value="ALQ39096.1"/>
    <property type="molecule type" value="Genomic_DNA"/>
</dbReference>
<evidence type="ECO:0000313" key="2">
    <source>
        <dbReference type="EMBL" id="ALQ39096.1"/>
    </source>
</evidence>
<dbReference type="OrthoDB" id="9807907at2"/>
<dbReference type="KEGG" id="fhw:RN87_00580"/>
<dbReference type="PANTHER" id="PTHR30595">
    <property type="entry name" value="GLPR-RELATED TRANSCRIPTIONAL REPRESSOR"/>
    <property type="match status" value="1"/>
</dbReference>
<reference evidence="2 3" key="1">
    <citation type="submission" date="2015-11" db="EMBL/GenBank/DDBJ databases">
        <authorList>
            <person name="Zhang Y."/>
            <person name="Guo Z."/>
        </authorList>
    </citation>
    <scope>NUCLEOTIDE SEQUENCE [LARGE SCALE GENOMIC DNA]</scope>
    <source>
        <strain evidence="2 3">ChDC F174</strain>
    </source>
</reference>
<dbReference type="InterPro" id="IPR038461">
    <property type="entry name" value="Schlafen_AlbA_2_dom_sf"/>
</dbReference>
<organism evidence="2">
    <name type="scientific">Fusobacterium hwasookii ChDC F174</name>
    <dbReference type="NCBI Taxonomy" id="1307442"/>
    <lineage>
        <taxon>Bacteria</taxon>
        <taxon>Fusobacteriati</taxon>
        <taxon>Fusobacteriota</taxon>
        <taxon>Fusobacteriia</taxon>
        <taxon>Fusobacteriales</taxon>
        <taxon>Fusobacteriaceae</taxon>
        <taxon>Fusobacterium</taxon>
    </lineage>
</organism>
<feature type="domain" description="Schlafen AlbA-2" evidence="1">
    <location>
        <begin position="17"/>
        <end position="141"/>
    </location>
</feature>
<dbReference type="RefSeq" id="WP_029493682.1">
    <property type="nucleotide sequence ID" value="NZ_ATKF01000098.1"/>
</dbReference>
<dbReference type="Pfam" id="PF04326">
    <property type="entry name" value="SLFN_AlbA_2"/>
    <property type="match status" value="1"/>
</dbReference>
<accession>A0A0S2ZJS2</accession>
<protein>
    <submittedName>
        <fullName evidence="2">AAA family ATPase</fullName>
    </submittedName>
</protein>
<sequence length="507" mass="58792">MNNEKGKLSFDLKKIKENENIEFKKADNNLPNSLWETYSAFCNTSGGIIILGIEEEKNGDNIIIGINDIDKMEKDIWNTANNLAKVSYNVIGNGDIYKIKIDDKNIMILDIKEAPHNKKPVYLNRKIENTYIRRGEADKKADNDEIGTLMAMATPKPLLLDNFSMKDLDNETVSKFKKIVEERYPEKNYKNLNDEDFLKEIGAIRLDRKNNIYKITDGCLLLLGKYISITDYFSKFHLDFFYRDKDNERWKDRVSSDLPNSYGEMNIFNFYNIVFEKIKIFLKEPFALNEEKVRISNTSLLIEAIREALVNTLIHADYLQNFPKVKIEMFDGWINFENSGKMLITKDEYVQGGNSVIRNETLVQLVRLIGIAERQGFGGVKICKTSEILFKQQPEITTDLRETKLKLWTIDALHFREDLSVLDKTIYYILLKNNQPLTRKEIIFTSKNTEHFVKKSLANLLEKGLIMTIGNGRSTKYEISFGTQGYLTKIQMKLQTLAKLNNLFSED</sequence>